<dbReference type="AlphaFoldDB" id="A0A085KA60"/>
<dbReference type="Proteomes" id="UP000280708">
    <property type="component" value="Chromosome"/>
</dbReference>
<dbReference type="InterPro" id="IPR009956">
    <property type="entry name" value="Post-segregation_anti-tox_CcdA"/>
</dbReference>
<proteinExistence type="predicted"/>
<accession>A0A085KA60</accession>
<organism evidence="1 2">
    <name type="scientific">Sphingobium yanoikuyae</name>
    <name type="common">Sphingomonas yanoikuyae</name>
    <dbReference type="NCBI Taxonomy" id="13690"/>
    <lineage>
        <taxon>Bacteria</taxon>
        <taxon>Pseudomonadati</taxon>
        <taxon>Pseudomonadota</taxon>
        <taxon>Alphaproteobacteria</taxon>
        <taxon>Sphingomonadales</taxon>
        <taxon>Sphingomonadaceae</taxon>
        <taxon>Sphingobium</taxon>
    </lineage>
</organism>
<reference evidence="1 2" key="1">
    <citation type="submission" date="2018-10" db="EMBL/GenBank/DDBJ databases">
        <title>Characterization and genome analysis of a novel bacterium Sphingobium yanoikuyae SJTF8 capable of degrading PAHs.</title>
        <authorList>
            <person name="Yin C."/>
            <person name="Xiong W."/>
            <person name="Liang R."/>
        </authorList>
    </citation>
    <scope>NUCLEOTIDE SEQUENCE [LARGE SCALE GENOMIC DNA]</scope>
    <source>
        <strain evidence="1 2">SJTF8</strain>
    </source>
</reference>
<protein>
    <submittedName>
        <fullName evidence="1">Uncharacterized protein</fullName>
    </submittedName>
</protein>
<dbReference type="Pfam" id="PF07362">
    <property type="entry name" value="CcdA"/>
    <property type="match status" value="1"/>
</dbReference>
<gene>
    <name evidence="1" type="ORF">EBF16_08130</name>
</gene>
<sequence>MDNDEFAASRARVEAARERNLIAAAEELGMDLSLRSEPGFVEEVRHRWMGANRDAMESWNAYVEKHGLPLDKYRNF</sequence>
<evidence type="ECO:0000313" key="2">
    <source>
        <dbReference type="Proteomes" id="UP000280708"/>
    </source>
</evidence>
<evidence type="ECO:0000313" key="1">
    <source>
        <dbReference type="EMBL" id="AYO76911.1"/>
    </source>
</evidence>
<name>A0A085KA60_SPHYA</name>
<dbReference type="RefSeq" id="WP_037506592.1">
    <property type="nucleotide sequence ID" value="NZ_CAIGKD010000004.1"/>
</dbReference>
<dbReference type="EMBL" id="CP033230">
    <property type="protein sequence ID" value="AYO76911.1"/>
    <property type="molecule type" value="Genomic_DNA"/>
</dbReference>